<organism evidence="15 18">
    <name type="scientific">Aerococcus mictus</name>
    <dbReference type="NCBI Taxonomy" id="2976810"/>
    <lineage>
        <taxon>Bacteria</taxon>
        <taxon>Bacillati</taxon>
        <taxon>Bacillota</taxon>
        <taxon>Bacilli</taxon>
        <taxon>Lactobacillales</taxon>
        <taxon>Aerococcaceae</taxon>
        <taxon>Aerococcus</taxon>
    </lineage>
</organism>
<dbReference type="SMART" id="SM00387">
    <property type="entry name" value="HATPase_c"/>
    <property type="match status" value="1"/>
</dbReference>
<evidence type="ECO:0000256" key="13">
    <source>
        <dbReference type="ARBA" id="ARBA00023136"/>
    </source>
</evidence>
<accession>A0A9Q4H573</accession>
<dbReference type="RefSeq" id="WP_070559886.1">
    <property type="nucleotide sequence ID" value="NZ_CAJHLG010000003.1"/>
</dbReference>
<evidence type="ECO:0000256" key="11">
    <source>
        <dbReference type="ARBA" id="ARBA00022989"/>
    </source>
</evidence>
<evidence type="ECO:0000256" key="3">
    <source>
        <dbReference type="ARBA" id="ARBA00012438"/>
    </source>
</evidence>
<dbReference type="EC" id="2.7.13.3" evidence="3"/>
<comment type="subcellular location">
    <subcellularLocation>
        <location evidence="2">Cell membrane</location>
        <topology evidence="2">Multi-pass membrane protein</topology>
    </subcellularLocation>
</comment>
<dbReference type="Pfam" id="PF02518">
    <property type="entry name" value="HATPase_c"/>
    <property type="match status" value="1"/>
</dbReference>
<dbReference type="CDD" id="cd00082">
    <property type="entry name" value="HisKA"/>
    <property type="match status" value="1"/>
</dbReference>
<reference evidence="16 17" key="1">
    <citation type="journal article" date="2020" name="J. Bacteriol.">
        <title>Aerococcus urinae Isolated from Women with Lower Urinary Tract Symptoms: In Vitro Aggregation and Genome Analysis.</title>
        <authorList>
            <person name="Hilt E.E."/>
            <person name="Putonti C."/>
            <person name="Thomas-White K."/>
            <person name="Lewis A.L."/>
            <person name="Visick K.L."/>
            <person name="Gilbert N.M."/>
            <person name="Wolfe A.J."/>
        </authorList>
    </citation>
    <scope>NUCLEOTIDE SEQUENCE [LARGE SCALE GENOMIC DNA]</scope>
    <source>
        <strain evidence="16 17">UMB1016</strain>
    </source>
</reference>
<comment type="catalytic activity">
    <reaction evidence="1">
        <text>ATP + protein L-histidine = ADP + protein N-phospho-L-histidine.</text>
        <dbReference type="EC" id="2.7.13.3"/>
    </reaction>
</comment>
<dbReference type="GO" id="GO:0000155">
    <property type="term" value="F:phosphorelay sensor kinase activity"/>
    <property type="evidence" value="ECO:0007669"/>
    <property type="project" value="InterPro"/>
</dbReference>
<dbReference type="PROSITE" id="PS50109">
    <property type="entry name" value="HIS_KIN"/>
    <property type="match status" value="1"/>
</dbReference>
<keyword evidence="4" id="KW-1003">Cell membrane</keyword>
<keyword evidence="12" id="KW-0902">Two-component regulatory system</keyword>
<reference evidence="16" key="3">
    <citation type="submission" date="2024-02" db="EMBL/GenBank/DDBJ databases">
        <authorList>
            <person name="Choi B."/>
        </authorList>
    </citation>
    <scope>NUCLEOTIDE SEQUENCE</scope>
    <source>
        <strain evidence="16">UMB1016</strain>
    </source>
</reference>
<proteinExistence type="predicted"/>
<keyword evidence="7" id="KW-0812">Transmembrane</keyword>
<dbReference type="InterPro" id="IPR036890">
    <property type="entry name" value="HATPase_C_sf"/>
</dbReference>
<evidence type="ECO:0000313" key="16">
    <source>
        <dbReference type="EMBL" id="WWC53975.1"/>
    </source>
</evidence>
<keyword evidence="5" id="KW-0597">Phosphoprotein</keyword>
<evidence type="ECO:0000256" key="2">
    <source>
        <dbReference type="ARBA" id="ARBA00004651"/>
    </source>
</evidence>
<dbReference type="InterPro" id="IPR003594">
    <property type="entry name" value="HATPase_dom"/>
</dbReference>
<feature type="domain" description="Histidine kinase" evidence="14">
    <location>
        <begin position="87"/>
        <end position="281"/>
    </location>
</feature>
<dbReference type="GO" id="GO:0005886">
    <property type="term" value="C:plasma membrane"/>
    <property type="evidence" value="ECO:0007669"/>
    <property type="project" value="UniProtKB-SubCell"/>
</dbReference>
<dbReference type="Pfam" id="PF00512">
    <property type="entry name" value="HisKA"/>
    <property type="match status" value="1"/>
</dbReference>
<dbReference type="SUPFAM" id="SSF47384">
    <property type="entry name" value="Homodimeric domain of signal transducing histidine kinase"/>
    <property type="match status" value="1"/>
</dbReference>
<evidence type="ECO:0000313" key="18">
    <source>
        <dbReference type="Proteomes" id="UP001069047"/>
    </source>
</evidence>
<evidence type="ECO:0000313" key="17">
    <source>
        <dbReference type="Proteomes" id="UP000250354"/>
    </source>
</evidence>
<evidence type="ECO:0000259" key="14">
    <source>
        <dbReference type="PROSITE" id="PS50109"/>
    </source>
</evidence>
<dbReference type="InterPro" id="IPR036097">
    <property type="entry name" value="HisK_dim/P_sf"/>
</dbReference>
<dbReference type="EMBL" id="JAOTMY010000002">
    <property type="protein sequence ID" value="MCY3087541.1"/>
    <property type="molecule type" value="Genomic_DNA"/>
</dbReference>
<dbReference type="Gene3D" id="1.10.287.130">
    <property type="match status" value="1"/>
</dbReference>
<dbReference type="InterPro" id="IPR050398">
    <property type="entry name" value="HssS/ArlS-like"/>
</dbReference>
<evidence type="ECO:0000256" key="4">
    <source>
        <dbReference type="ARBA" id="ARBA00022475"/>
    </source>
</evidence>
<keyword evidence="13" id="KW-0472">Membrane</keyword>
<evidence type="ECO:0000256" key="12">
    <source>
        <dbReference type="ARBA" id="ARBA00023012"/>
    </source>
</evidence>
<evidence type="ECO:0000256" key="9">
    <source>
        <dbReference type="ARBA" id="ARBA00022777"/>
    </source>
</evidence>
<evidence type="ECO:0000256" key="6">
    <source>
        <dbReference type="ARBA" id="ARBA00022679"/>
    </source>
</evidence>
<dbReference type="Proteomes" id="UP000250354">
    <property type="component" value="Chromosome"/>
</dbReference>
<accession>A0A1E9PE22</accession>
<dbReference type="PANTHER" id="PTHR45528">
    <property type="entry name" value="SENSOR HISTIDINE KINASE CPXA"/>
    <property type="match status" value="1"/>
</dbReference>
<keyword evidence="8" id="KW-0547">Nucleotide-binding</keyword>
<evidence type="ECO:0000313" key="15">
    <source>
        <dbReference type="EMBL" id="MCY3087541.1"/>
    </source>
</evidence>
<keyword evidence="17" id="KW-1185">Reference proteome</keyword>
<dbReference type="Proteomes" id="UP001069047">
    <property type="component" value="Unassembled WGS sequence"/>
</dbReference>
<dbReference type="SMART" id="SM00388">
    <property type="entry name" value="HisKA"/>
    <property type="match status" value="1"/>
</dbReference>
<dbReference type="GO" id="GO:0005524">
    <property type="term" value="F:ATP binding"/>
    <property type="evidence" value="ECO:0007669"/>
    <property type="project" value="UniProtKB-KW"/>
</dbReference>
<sequence length="305" mass="35239">MPYLIIAFVIIMILLIFLYLSQKEVTYLSWQLDEINKRKTNQLIRQRLYSPAFDRLTKSINASLTKERDLRLALEKKDRLQQELLLNLSHDVRTPLTSIKGYLQLLAESNSESERKHYLANLSERLDRLTLLLDQLFTYMTIEDDDYPLALEKIDLKENLVNHFLAYYNSFQAQGMDLDFSLPDRALYIQGDTHLLQWIFENLIKNVLVHGDKKVEISLDDKGFLVIKNDLAQPLSRPLADLFQRFQQGSDYRQSGGSGLGLNIVQSAAKKMGIKMAGDIQNEQFMISLDFPEILLKEESESDGS</sequence>
<keyword evidence="11" id="KW-1133">Transmembrane helix</keyword>
<dbReference type="SUPFAM" id="SSF55874">
    <property type="entry name" value="ATPase domain of HSP90 chaperone/DNA topoisomerase II/histidine kinase"/>
    <property type="match status" value="1"/>
</dbReference>
<evidence type="ECO:0000256" key="1">
    <source>
        <dbReference type="ARBA" id="ARBA00000085"/>
    </source>
</evidence>
<dbReference type="EMBL" id="CP145132">
    <property type="protein sequence ID" value="WWC53975.1"/>
    <property type="molecule type" value="Genomic_DNA"/>
</dbReference>
<keyword evidence="10" id="KW-0067">ATP-binding</keyword>
<dbReference type="Gene3D" id="3.30.565.10">
    <property type="entry name" value="Histidine kinase-like ATPase, C-terminal domain"/>
    <property type="match status" value="1"/>
</dbReference>
<dbReference type="GeneID" id="86858421"/>
<dbReference type="AlphaFoldDB" id="A0A1E9PE22"/>
<evidence type="ECO:0000256" key="10">
    <source>
        <dbReference type="ARBA" id="ARBA00022840"/>
    </source>
</evidence>
<evidence type="ECO:0000256" key="8">
    <source>
        <dbReference type="ARBA" id="ARBA00022741"/>
    </source>
</evidence>
<keyword evidence="6" id="KW-0808">Transferase</keyword>
<dbReference type="PANTHER" id="PTHR45528:SF1">
    <property type="entry name" value="SENSOR HISTIDINE KINASE CPXA"/>
    <property type="match status" value="1"/>
</dbReference>
<reference evidence="15" key="2">
    <citation type="submission" date="2022-09" db="EMBL/GenBank/DDBJ databases">
        <title>Aerococcus urinae taxonomy study.</title>
        <authorList>
            <person name="Christensen J."/>
            <person name="Senneby E."/>
        </authorList>
    </citation>
    <scope>NUCLEOTIDE SEQUENCE</scope>
    <source>
        <strain evidence="15">LUND-41-B12</strain>
    </source>
</reference>
<name>A0A1E9PE22_9LACT</name>
<evidence type="ECO:0000256" key="5">
    <source>
        <dbReference type="ARBA" id="ARBA00022553"/>
    </source>
</evidence>
<protein>
    <recommendedName>
        <fullName evidence="3">histidine kinase</fullName>
        <ecNumber evidence="3">2.7.13.3</ecNumber>
    </recommendedName>
</protein>
<keyword evidence="9 15" id="KW-0418">Kinase</keyword>
<dbReference type="InterPro" id="IPR003661">
    <property type="entry name" value="HisK_dim/P_dom"/>
</dbReference>
<dbReference type="InterPro" id="IPR005467">
    <property type="entry name" value="His_kinase_dom"/>
</dbReference>
<evidence type="ECO:0000256" key="7">
    <source>
        <dbReference type="ARBA" id="ARBA00022692"/>
    </source>
</evidence>
<gene>
    <name evidence="16" type="ORF">DBT44_0006100</name>
    <name evidence="15" type="ORF">ODY61_05330</name>
</gene>